<dbReference type="PROSITE" id="PS00584">
    <property type="entry name" value="PFKB_KINASES_2"/>
    <property type="match status" value="1"/>
</dbReference>
<dbReference type="InterPro" id="IPR011611">
    <property type="entry name" value="PfkB_dom"/>
</dbReference>
<dbReference type="InterPro" id="IPR052700">
    <property type="entry name" value="Carb_kinase_PfkB-like"/>
</dbReference>
<dbReference type="CDD" id="cd01166">
    <property type="entry name" value="KdgK"/>
    <property type="match status" value="1"/>
</dbReference>
<evidence type="ECO:0000313" key="5">
    <source>
        <dbReference type="EMBL" id="MPM42533.1"/>
    </source>
</evidence>
<keyword evidence="3 5" id="KW-0418">Kinase</keyword>
<comment type="similarity">
    <text evidence="1">Belongs to the carbohydrate kinase PfkB family.</text>
</comment>
<dbReference type="AlphaFoldDB" id="A0A644ZV63"/>
<dbReference type="InterPro" id="IPR002173">
    <property type="entry name" value="Carboh/pur_kinase_PfkB_CS"/>
</dbReference>
<organism evidence="5">
    <name type="scientific">bioreactor metagenome</name>
    <dbReference type="NCBI Taxonomy" id="1076179"/>
    <lineage>
        <taxon>unclassified sequences</taxon>
        <taxon>metagenomes</taxon>
        <taxon>ecological metagenomes</taxon>
    </lineage>
</organism>
<dbReference type="PANTHER" id="PTHR43320">
    <property type="entry name" value="SUGAR KINASE"/>
    <property type="match status" value="1"/>
</dbReference>
<evidence type="ECO:0000256" key="3">
    <source>
        <dbReference type="ARBA" id="ARBA00022777"/>
    </source>
</evidence>
<proteinExistence type="inferred from homology"/>
<sequence>MKRGRVVTIGESLVAFIPNAHTKLRYVQQFSKVVAGAESNVAVGLSKLGHLSSWISKVGTDEFGQYIIRELRAEGVDTSHVLVSDEGPSGIMFKQFSANLASQVFYYRKGSAASTLKVSDLDWEYLKEAKVLHLSGITPALSTSCRDVVYELFRFAKQEGILISFDPNIRRKLWSEAEAKRTLSPLLVQADIVLMGEDEGELLLGSGDRYRIAATLLEKGAKAIGIKRGGEGAYVADATAGFDVPIHPVKVVDTIGAGDAFNAGFLAGVLEGCPIKECGRMGSLMGALAVSSYGDTEGLPDRKTFDELMKNEKEIDR</sequence>
<dbReference type="PANTHER" id="PTHR43320:SF2">
    <property type="entry name" value="2-DEHYDRO-3-DEOXYGLUCONOKINASE_2-DEHYDRO-3-DEOXYGALACTONOKINASE"/>
    <property type="match status" value="1"/>
</dbReference>
<feature type="domain" description="Carbohydrate kinase PfkB" evidence="4">
    <location>
        <begin position="5"/>
        <end position="301"/>
    </location>
</feature>
<dbReference type="EC" id="2.7.1.45" evidence="5"/>
<name>A0A644ZV63_9ZZZZ</name>
<protein>
    <submittedName>
        <fullName evidence="5">2-dehydro-3-deoxygluconokinase</fullName>
        <ecNumber evidence="5">2.7.1.45</ecNumber>
    </submittedName>
</protein>
<dbReference type="Gene3D" id="3.40.1190.20">
    <property type="match status" value="1"/>
</dbReference>
<keyword evidence="2 5" id="KW-0808">Transferase</keyword>
<dbReference type="InterPro" id="IPR029056">
    <property type="entry name" value="Ribokinase-like"/>
</dbReference>
<evidence type="ECO:0000256" key="1">
    <source>
        <dbReference type="ARBA" id="ARBA00010688"/>
    </source>
</evidence>
<dbReference type="SUPFAM" id="SSF53613">
    <property type="entry name" value="Ribokinase-like"/>
    <property type="match status" value="1"/>
</dbReference>
<accession>A0A644ZV63</accession>
<evidence type="ECO:0000259" key="4">
    <source>
        <dbReference type="Pfam" id="PF00294"/>
    </source>
</evidence>
<dbReference type="Pfam" id="PF00294">
    <property type="entry name" value="PfkB"/>
    <property type="match status" value="1"/>
</dbReference>
<gene>
    <name evidence="5" type="primary">kdgK_22</name>
    <name evidence="5" type="ORF">SDC9_89199</name>
</gene>
<evidence type="ECO:0000256" key="2">
    <source>
        <dbReference type="ARBA" id="ARBA00022679"/>
    </source>
</evidence>
<reference evidence="5" key="1">
    <citation type="submission" date="2019-08" db="EMBL/GenBank/DDBJ databases">
        <authorList>
            <person name="Kucharzyk K."/>
            <person name="Murdoch R.W."/>
            <person name="Higgins S."/>
            <person name="Loffler F."/>
        </authorList>
    </citation>
    <scope>NUCLEOTIDE SEQUENCE</scope>
</reference>
<dbReference type="EMBL" id="VSSQ01009765">
    <property type="protein sequence ID" value="MPM42533.1"/>
    <property type="molecule type" value="Genomic_DNA"/>
</dbReference>
<dbReference type="GO" id="GO:0008673">
    <property type="term" value="F:2-dehydro-3-deoxygluconokinase activity"/>
    <property type="evidence" value="ECO:0007669"/>
    <property type="project" value="UniProtKB-EC"/>
</dbReference>
<comment type="caution">
    <text evidence="5">The sequence shown here is derived from an EMBL/GenBank/DDBJ whole genome shotgun (WGS) entry which is preliminary data.</text>
</comment>